<dbReference type="EMBL" id="ML210284">
    <property type="protein sequence ID" value="TFK20889.1"/>
    <property type="molecule type" value="Genomic_DNA"/>
</dbReference>
<organism evidence="1 2">
    <name type="scientific">Coprinopsis marcescibilis</name>
    <name type="common">Agaric fungus</name>
    <name type="synonym">Psathyrella marcescibilis</name>
    <dbReference type="NCBI Taxonomy" id="230819"/>
    <lineage>
        <taxon>Eukaryota</taxon>
        <taxon>Fungi</taxon>
        <taxon>Dikarya</taxon>
        <taxon>Basidiomycota</taxon>
        <taxon>Agaricomycotina</taxon>
        <taxon>Agaricomycetes</taxon>
        <taxon>Agaricomycetidae</taxon>
        <taxon>Agaricales</taxon>
        <taxon>Agaricineae</taxon>
        <taxon>Psathyrellaceae</taxon>
        <taxon>Coprinopsis</taxon>
    </lineage>
</organism>
<proteinExistence type="predicted"/>
<reference evidence="1 2" key="1">
    <citation type="journal article" date="2019" name="Nat. Ecol. Evol.">
        <title>Megaphylogeny resolves global patterns of mushroom evolution.</title>
        <authorList>
            <person name="Varga T."/>
            <person name="Krizsan K."/>
            <person name="Foldi C."/>
            <person name="Dima B."/>
            <person name="Sanchez-Garcia M."/>
            <person name="Sanchez-Ramirez S."/>
            <person name="Szollosi G.J."/>
            <person name="Szarkandi J.G."/>
            <person name="Papp V."/>
            <person name="Albert L."/>
            <person name="Andreopoulos W."/>
            <person name="Angelini C."/>
            <person name="Antonin V."/>
            <person name="Barry K.W."/>
            <person name="Bougher N.L."/>
            <person name="Buchanan P."/>
            <person name="Buyck B."/>
            <person name="Bense V."/>
            <person name="Catcheside P."/>
            <person name="Chovatia M."/>
            <person name="Cooper J."/>
            <person name="Damon W."/>
            <person name="Desjardin D."/>
            <person name="Finy P."/>
            <person name="Geml J."/>
            <person name="Haridas S."/>
            <person name="Hughes K."/>
            <person name="Justo A."/>
            <person name="Karasinski D."/>
            <person name="Kautmanova I."/>
            <person name="Kiss B."/>
            <person name="Kocsube S."/>
            <person name="Kotiranta H."/>
            <person name="LaButti K.M."/>
            <person name="Lechner B.E."/>
            <person name="Liimatainen K."/>
            <person name="Lipzen A."/>
            <person name="Lukacs Z."/>
            <person name="Mihaltcheva S."/>
            <person name="Morgado L.N."/>
            <person name="Niskanen T."/>
            <person name="Noordeloos M.E."/>
            <person name="Ohm R.A."/>
            <person name="Ortiz-Santana B."/>
            <person name="Ovrebo C."/>
            <person name="Racz N."/>
            <person name="Riley R."/>
            <person name="Savchenko A."/>
            <person name="Shiryaev A."/>
            <person name="Soop K."/>
            <person name="Spirin V."/>
            <person name="Szebenyi C."/>
            <person name="Tomsovsky M."/>
            <person name="Tulloss R.E."/>
            <person name="Uehling J."/>
            <person name="Grigoriev I.V."/>
            <person name="Vagvolgyi C."/>
            <person name="Papp T."/>
            <person name="Martin F.M."/>
            <person name="Miettinen O."/>
            <person name="Hibbett D.S."/>
            <person name="Nagy L.G."/>
        </authorList>
    </citation>
    <scope>NUCLEOTIDE SEQUENCE [LARGE SCALE GENOMIC DNA]</scope>
    <source>
        <strain evidence="1 2">CBS 121175</strain>
    </source>
</reference>
<gene>
    <name evidence="1" type="ORF">FA15DRAFT_673067</name>
</gene>
<sequence>MDRPPPYPLWLANILMEPTAPLAHLKLVDVALPEFPMDTPLTGCMVELKNLETLELAESAEVLAGVLYHLKIPKKASVTLTCQNCNLAITTDQSAPLIEALFRAWVLAPTSEGGSRGPLRALQIERSSGVRRLSCWFEDLKFTTPVANRAPPLLTLIFPETCNLGDLLPILLSKGTLETLEVVDYSNEPKDLGYLALSSSLKTVYLRGNSNGSWKLKEKYAGNAFSFLQEKITCS</sequence>
<evidence type="ECO:0000313" key="2">
    <source>
        <dbReference type="Proteomes" id="UP000307440"/>
    </source>
</evidence>
<name>A0A5C3KKM3_COPMA</name>
<dbReference type="Proteomes" id="UP000307440">
    <property type="component" value="Unassembled WGS sequence"/>
</dbReference>
<keyword evidence="2" id="KW-1185">Reference proteome</keyword>
<protein>
    <submittedName>
        <fullName evidence="1">Uncharacterized protein</fullName>
    </submittedName>
</protein>
<evidence type="ECO:0000313" key="1">
    <source>
        <dbReference type="EMBL" id="TFK20889.1"/>
    </source>
</evidence>
<accession>A0A5C3KKM3</accession>
<dbReference type="AlphaFoldDB" id="A0A5C3KKM3"/>